<sequence>MNSQSVCWGPVRWSFPFAGLLACVAALPLGVALSLGPLNLIHLTAAAVIVISVISRVVAGTTPWRWHPSAIWLLGLLLVYLASMITTRDPLTAAHTVLISILGGALALTVHTVCVTAARWRIMLTVLIASGTLVAVYGFATRGAVQAQSAGAGALSGRAVGVFTDPNQLGTFSAVLLMIAWAQALVARNWPIRILAILCAVLSAVNLVVSFSRGAWLGAFAGALLLMVLTVKYYRKWTLRIVALATVVGIPAFLIAAPPESSLVTGRLLSIFEPGSNPNDNRPFIYREAYRQIQEHPVLGQGPGSFSPTSLLAERTGMAVDAVHAHNLFLQVAAEAGVVAAALLVMFAAVLAQQTWKMWTEVPRYEAAMGMGLVSALLSVLVQGMVDYTLGNPILYFLVWIVLGALFAVTKRARDAKTNRFEEGTVQ</sequence>
<feature type="transmembrane region" description="Helical" evidence="5">
    <location>
        <begin position="122"/>
        <end position="140"/>
    </location>
</feature>
<name>A0A2H1KZM6_9MICO</name>
<evidence type="ECO:0000313" key="8">
    <source>
        <dbReference type="Proteomes" id="UP000234433"/>
    </source>
</evidence>
<dbReference type="EMBL" id="FXZD01000021">
    <property type="protein sequence ID" value="SMY05190.1"/>
    <property type="molecule type" value="Genomic_DNA"/>
</dbReference>
<feature type="transmembrane region" description="Helical" evidence="5">
    <location>
        <begin position="40"/>
        <end position="58"/>
    </location>
</feature>
<evidence type="ECO:0000256" key="3">
    <source>
        <dbReference type="ARBA" id="ARBA00022989"/>
    </source>
</evidence>
<organism evidence="7 8">
    <name type="scientific">Brevibacterium antiquum CNRZ 918</name>
    <dbReference type="NCBI Taxonomy" id="1255637"/>
    <lineage>
        <taxon>Bacteria</taxon>
        <taxon>Bacillati</taxon>
        <taxon>Actinomycetota</taxon>
        <taxon>Actinomycetes</taxon>
        <taxon>Micrococcales</taxon>
        <taxon>Brevibacteriaceae</taxon>
        <taxon>Brevibacterium</taxon>
    </lineage>
</organism>
<feature type="domain" description="O-antigen ligase-related" evidence="6">
    <location>
        <begin position="199"/>
        <end position="345"/>
    </location>
</feature>
<feature type="transmembrane region" description="Helical" evidence="5">
    <location>
        <begin position="70"/>
        <end position="87"/>
    </location>
</feature>
<dbReference type="AlphaFoldDB" id="A0A2H1KZM6"/>
<keyword evidence="4 5" id="KW-0472">Membrane</keyword>
<dbReference type="Pfam" id="PF04932">
    <property type="entry name" value="Wzy_C"/>
    <property type="match status" value="1"/>
</dbReference>
<dbReference type="Proteomes" id="UP000234433">
    <property type="component" value="Unassembled WGS sequence"/>
</dbReference>
<keyword evidence="7" id="KW-0436">Ligase</keyword>
<evidence type="ECO:0000256" key="4">
    <source>
        <dbReference type="ARBA" id="ARBA00023136"/>
    </source>
</evidence>
<feature type="transmembrane region" description="Helical" evidence="5">
    <location>
        <begin position="12"/>
        <end position="34"/>
    </location>
</feature>
<evidence type="ECO:0000256" key="1">
    <source>
        <dbReference type="ARBA" id="ARBA00004141"/>
    </source>
</evidence>
<evidence type="ECO:0000256" key="5">
    <source>
        <dbReference type="SAM" id="Phobius"/>
    </source>
</evidence>
<protein>
    <submittedName>
        <fullName evidence="7">O-antigen ligase</fullName>
    </submittedName>
</protein>
<feature type="transmembrane region" description="Helical" evidence="5">
    <location>
        <begin position="194"/>
        <end position="211"/>
    </location>
</feature>
<accession>A0A2H1KZM6</accession>
<proteinExistence type="predicted"/>
<gene>
    <name evidence="7" type="ORF">BANT918_03298</name>
</gene>
<dbReference type="OrthoDB" id="3734424at2"/>
<feature type="transmembrane region" description="Helical" evidence="5">
    <location>
        <begin position="328"/>
        <end position="352"/>
    </location>
</feature>
<feature type="transmembrane region" description="Helical" evidence="5">
    <location>
        <begin position="394"/>
        <end position="410"/>
    </location>
</feature>
<dbReference type="InterPro" id="IPR051533">
    <property type="entry name" value="WaaL-like"/>
</dbReference>
<keyword evidence="2 5" id="KW-0812">Transmembrane</keyword>
<keyword evidence="3 5" id="KW-1133">Transmembrane helix</keyword>
<feature type="transmembrane region" description="Helical" evidence="5">
    <location>
        <begin position="364"/>
        <end position="382"/>
    </location>
</feature>
<evidence type="ECO:0000313" key="7">
    <source>
        <dbReference type="EMBL" id="SMY05190.1"/>
    </source>
</evidence>
<dbReference type="InterPro" id="IPR007016">
    <property type="entry name" value="O-antigen_ligase-rel_domated"/>
</dbReference>
<dbReference type="PANTHER" id="PTHR37422">
    <property type="entry name" value="TEICHURONIC ACID BIOSYNTHESIS PROTEIN TUAE"/>
    <property type="match status" value="1"/>
</dbReference>
<feature type="transmembrane region" description="Helical" evidence="5">
    <location>
        <begin position="217"/>
        <end position="234"/>
    </location>
</feature>
<feature type="transmembrane region" description="Helical" evidence="5">
    <location>
        <begin position="169"/>
        <end position="187"/>
    </location>
</feature>
<dbReference type="GO" id="GO:0016874">
    <property type="term" value="F:ligase activity"/>
    <property type="evidence" value="ECO:0007669"/>
    <property type="project" value="UniProtKB-KW"/>
</dbReference>
<evidence type="ECO:0000259" key="6">
    <source>
        <dbReference type="Pfam" id="PF04932"/>
    </source>
</evidence>
<comment type="subcellular location">
    <subcellularLocation>
        <location evidence="1">Membrane</location>
        <topology evidence="1">Multi-pass membrane protein</topology>
    </subcellularLocation>
</comment>
<dbReference type="PANTHER" id="PTHR37422:SF13">
    <property type="entry name" value="LIPOPOLYSACCHARIDE BIOSYNTHESIS PROTEIN PA4999-RELATED"/>
    <property type="match status" value="1"/>
</dbReference>
<dbReference type="GO" id="GO:0016020">
    <property type="term" value="C:membrane"/>
    <property type="evidence" value="ECO:0007669"/>
    <property type="project" value="UniProtKB-SubCell"/>
</dbReference>
<feature type="transmembrane region" description="Helical" evidence="5">
    <location>
        <begin position="93"/>
        <end position="115"/>
    </location>
</feature>
<evidence type="ECO:0000256" key="2">
    <source>
        <dbReference type="ARBA" id="ARBA00022692"/>
    </source>
</evidence>
<reference evidence="7 8" key="1">
    <citation type="submission" date="2017-03" db="EMBL/GenBank/DDBJ databases">
        <authorList>
            <person name="Afonso C.L."/>
            <person name="Miller P.J."/>
            <person name="Scott M.A."/>
            <person name="Spackman E."/>
            <person name="Goraichik I."/>
            <person name="Dimitrov K.M."/>
            <person name="Suarez D.L."/>
            <person name="Swayne D.E."/>
        </authorList>
    </citation>
    <scope>NUCLEOTIDE SEQUENCE [LARGE SCALE GENOMIC DNA]</scope>
    <source>
        <strain evidence="7 8">CNRZ 918</strain>
    </source>
</reference>
<feature type="transmembrane region" description="Helical" evidence="5">
    <location>
        <begin position="241"/>
        <end position="259"/>
    </location>
</feature>